<evidence type="ECO:0000313" key="9">
    <source>
        <dbReference type="EMBL" id="ROR29768.1"/>
    </source>
</evidence>
<evidence type="ECO:0000256" key="4">
    <source>
        <dbReference type="ARBA" id="ARBA00022452"/>
    </source>
</evidence>
<dbReference type="RefSeq" id="WP_123402157.1">
    <property type="nucleotide sequence ID" value="NZ_RJVI01000003.1"/>
</dbReference>
<keyword evidence="4" id="KW-1134">Transmembrane beta strand</keyword>
<dbReference type="GO" id="GO:1990281">
    <property type="term" value="C:efflux pump complex"/>
    <property type="evidence" value="ECO:0007669"/>
    <property type="project" value="TreeGrafter"/>
</dbReference>
<dbReference type="EMBL" id="RJVI01000003">
    <property type="protein sequence ID" value="ROR29768.1"/>
    <property type="molecule type" value="Genomic_DNA"/>
</dbReference>
<dbReference type="GO" id="GO:0015288">
    <property type="term" value="F:porin activity"/>
    <property type="evidence" value="ECO:0007669"/>
    <property type="project" value="TreeGrafter"/>
</dbReference>
<evidence type="ECO:0000313" key="10">
    <source>
        <dbReference type="Proteomes" id="UP000276634"/>
    </source>
</evidence>
<keyword evidence="3" id="KW-0813">Transport</keyword>
<evidence type="ECO:0000256" key="5">
    <source>
        <dbReference type="ARBA" id="ARBA00022692"/>
    </source>
</evidence>
<evidence type="ECO:0000256" key="8">
    <source>
        <dbReference type="SAM" id="SignalP"/>
    </source>
</evidence>
<dbReference type="Proteomes" id="UP000276634">
    <property type="component" value="Unassembled WGS sequence"/>
</dbReference>
<dbReference type="OrthoDB" id="9765575at2"/>
<feature type="chain" id="PRO_5018297543" evidence="8">
    <location>
        <begin position="20"/>
        <end position="448"/>
    </location>
</feature>
<reference evidence="9 10" key="1">
    <citation type="submission" date="2018-11" db="EMBL/GenBank/DDBJ databases">
        <title>Genomic Encyclopedia of Type Strains, Phase IV (KMG-IV): sequencing the most valuable type-strain genomes for metagenomic binning, comparative biology and taxonomic classification.</title>
        <authorList>
            <person name="Goeker M."/>
        </authorList>
    </citation>
    <scope>NUCLEOTIDE SEQUENCE [LARGE SCALE GENOMIC DNA]</scope>
    <source>
        <strain evidence="9 10">DSM 100275</strain>
    </source>
</reference>
<protein>
    <submittedName>
        <fullName evidence="9">Outer membrane protein TolC</fullName>
    </submittedName>
</protein>
<dbReference type="PANTHER" id="PTHR30026:SF13">
    <property type="entry name" value="MEMBRANE EFFLUX PROTEIN, PUTATIVE-RELATED"/>
    <property type="match status" value="1"/>
</dbReference>
<name>A0A3N1XU28_9GAMM</name>
<evidence type="ECO:0000256" key="3">
    <source>
        <dbReference type="ARBA" id="ARBA00022448"/>
    </source>
</evidence>
<dbReference type="AlphaFoldDB" id="A0A3N1XU28"/>
<keyword evidence="5" id="KW-0812">Transmembrane</keyword>
<dbReference type="Pfam" id="PF02321">
    <property type="entry name" value="OEP"/>
    <property type="match status" value="1"/>
</dbReference>
<comment type="caution">
    <text evidence="9">The sequence shown here is derived from an EMBL/GenBank/DDBJ whole genome shotgun (WGS) entry which is preliminary data.</text>
</comment>
<evidence type="ECO:0000256" key="1">
    <source>
        <dbReference type="ARBA" id="ARBA00004442"/>
    </source>
</evidence>
<dbReference type="Gene3D" id="1.20.1600.10">
    <property type="entry name" value="Outer membrane efflux proteins (OEP)"/>
    <property type="match status" value="1"/>
</dbReference>
<gene>
    <name evidence="9" type="ORF">EDC57_2445</name>
</gene>
<evidence type="ECO:0000256" key="6">
    <source>
        <dbReference type="ARBA" id="ARBA00023136"/>
    </source>
</evidence>
<organism evidence="9 10">
    <name type="scientific">Inmirania thermothiophila</name>
    <dbReference type="NCBI Taxonomy" id="1750597"/>
    <lineage>
        <taxon>Bacteria</taxon>
        <taxon>Pseudomonadati</taxon>
        <taxon>Pseudomonadota</taxon>
        <taxon>Gammaproteobacteria</taxon>
        <taxon>Chromatiales</taxon>
        <taxon>Ectothiorhodospiraceae</taxon>
        <taxon>Inmirania</taxon>
    </lineage>
</organism>
<dbReference type="GO" id="GO:0009279">
    <property type="term" value="C:cell outer membrane"/>
    <property type="evidence" value="ECO:0007669"/>
    <property type="project" value="UniProtKB-SubCell"/>
</dbReference>
<keyword evidence="8" id="KW-0732">Signal</keyword>
<keyword evidence="6" id="KW-0472">Membrane</keyword>
<dbReference type="InterPro" id="IPR003423">
    <property type="entry name" value="OMP_efflux"/>
</dbReference>
<proteinExistence type="inferred from homology"/>
<dbReference type="GO" id="GO:0015562">
    <property type="term" value="F:efflux transmembrane transporter activity"/>
    <property type="evidence" value="ECO:0007669"/>
    <property type="project" value="InterPro"/>
</dbReference>
<comment type="similarity">
    <text evidence="2">Belongs to the outer membrane factor (OMF) (TC 1.B.17) family.</text>
</comment>
<sequence length="448" mass="48996">MRARRWMLALMLGPLAAAAQPVDFDVAVRRALEQDPRLAERRHLVEAARALLQEALGNGATRIEATAFLGLAPDVEGGPFEGGSFTCTSPCRLRDDGPLPDGVTPWLNLRLAIIKPLATFGKIERYAEAAQANVDVRRGDVRLEQGRIVTQVAHAYYGFLAARDTRRLLEQVGRLAEDAEVTVEKRLEEGASGVRQSDLYAVRNGKALIERFLAEARGLEAVAAEGLRVLAGLEGEVEVADRGLRPLPLPEGDLATLQRRALERRPEMAQLEAGLRARRALVEAARAERRPNLFAGLIGTLSVSGREDLENPFIVDPFNSAGLTPVVGVQWSWATGVQPARVARARAELDALVEKGAFARRGIPFQVAEAYHRARSLREAVAALERASRAGRRWMLGTFADFEAGLETSDRLVEAFKGYVLSHADYLATLHQYNLQVVALRQATGDLP</sequence>
<keyword evidence="10" id="KW-1185">Reference proteome</keyword>
<comment type="subcellular location">
    <subcellularLocation>
        <location evidence="1">Cell outer membrane</location>
    </subcellularLocation>
</comment>
<feature type="signal peptide" evidence="8">
    <location>
        <begin position="1"/>
        <end position="19"/>
    </location>
</feature>
<dbReference type="SUPFAM" id="SSF56954">
    <property type="entry name" value="Outer membrane efflux proteins (OEP)"/>
    <property type="match status" value="1"/>
</dbReference>
<dbReference type="InterPro" id="IPR051906">
    <property type="entry name" value="TolC-like"/>
</dbReference>
<dbReference type="PANTHER" id="PTHR30026">
    <property type="entry name" value="OUTER MEMBRANE PROTEIN TOLC"/>
    <property type="match status" value="1"/>
</dbReference>
<evidence type="ECO:0000256" key="7">
    <source>
        <dbReference type="ARBA" id="ARBA00023237"/>
    </source>
</evidence>
<accession>A0A3N1XU28</accession>
<keyword evidence="7" id="KW-0998">Cell outer membrane</keyword>
<evidence type="ECO:0000256" key="2">
    <source>
        <dbReference type="ARBA" id="ARBA00007613"/>
    </source>
</evidence>